<comment type="catalytic activity">
    <reaction evidence="1">
        <text>1,6-anhydro-N-acetyl-beta-muramate + ATP + H2O = N-acetyl-D-muramate 6-phosphate + ADP + H(+)</text>
        <dbReference type="Rhea" id="RHEA:24952"/>
        <dbReference type="ChEBI" id="CHEBI:15377"/>
        <dbReference type="ChEBI" id="CHEBI:15378"/>
        <dbReference type="ChEBI" id="CHEBI:30616"/>
        <dbReference type="ChEBI" id="CHEBI:58690"/>
        <dbReference type="ChEBI" id="CHEBI:58722"/>
        <dbReference type="ChEBI" id="CHEBI:456216"/>
        <dbReference type="EC" id="2.7.1.170"/>
    </reaction>
</comment>
<keyword evidence="1 2" id="KW-0808">Transferase</keyword>
<dbReference type="Pfam" id="PF03702">
    <property type="entry name" value="AnmK"/>
    <property type="match status" value="1"/>
</dbReference>
<dbReference type="NCBIfam" id="NF007139">
    <property type="entry name" value="PRK09585.1-3"/>
    <property type="match status" value="1"/>
</dbReference>
<keyword evidence="1 2" id="KW-0418">Kinase</keyword>
<dbReference type="Proteomes" id="UP001225906">
    <property type="component" value="Unassembled WGS sequence"/>
</dbReference>
<dbReference type="RefSeq" id="WP_306388182.1">
    <property type="nucleotide sequence ID" value="NZ_JAVCAP010000001.1"/>
</dbReference>
<dbReference type="HAMAP" id="MF_01270">
    <property type="entry name" value="AnhMurNAc_kinase"/>
    <property type="match status" value="1"/>
</dbReference>
<sequence length="380" mass="40483">MILLHAMNPATPLHSRYFIGMMSGTSLDGVDTVLVQQSVEGVRQLAEHFLPYPENIKQTLLALHHPAMNELHEAAITANALARLYAESVHQLLAKAAIPASAISAIGCHGQTIRHCPDLQDGLAYTSQIGNLARLAELTNISVVGDFRSRDIAAGGQGAPLVPAFHQAVFAHATNNRAIINIGGIANISWLPAQGAVTGFDSGPGNMLLDQWINQHTGKPYDADGAFSACGTVNNALLQAMLAEPYLQITPPKSTGRDLFNQIWLTHHLQQMTDTPQNVARTLLEFTALTIADAIHKHCPDVHEIFVCGGGVHNGMLMSRIAAALHMPVQKTEELGIGADWVEAVAFAWLAQRCVDGLSGNLPAVTGAAGPRILGAIYPA</sequence>
<keyword evidence="1" id="KW-0119">Carbohydrate metabolism</keyword>
<proteinExistence type="inferred from homology"/>
<dbReference type="EMBL" id="JAVCAP010000001">
    <property type="protein sequence ID" value="MDP8566484.1"/>
    <property type="molecule type" value="Genomic_DNA"/>
</dbReference>
<dbReference type="InterPro" id="IPR005338">
    <property type="entry name" value="Anhydro_N_Ac-Mur_kinase"/>
</dbReference>
<dbReference type="InterPro" id="IPR043129">
    <property type="entry name" value="ATPase_NBD"/>
</dbReference>
<comment type="pathway">
    <text evidence="1">Cell wall biogenesis; peptidoglycan recycling.</text>
</comment>
<dbReference type="PANTHER" id="PTHR30605:SF0">
    <property type="entry name" value="ANHYDRO-N-ACETYLMURAMIC ACID KINASE"/>
    <property type="match status" value="1"/>
</dbReference>
<keyword evidence="1" id="KW-0547">Nucleotide-binding</keyword>
<dbReference type="Gene3D" id="3.30.420.40">
    <property type="match status" value="2"/>
</dbReference>
<dbReference type="CDD" id="cd24050">
    <property type="entry name" value="ASKHA_NBD_ANMK"/>
    <property type="match status" value="1"/>
</dbReference>
<gene>
    <name evidence="1" type="primary">anmK</name>
    <name evidence="2" type="ORF">Q9291_01355</name>
</gene>
<accession>A0ABT9JPT0</accession>
<dbReference type="GO" id="GO:0016301">
    <property type="term" value="F:kinase activity"/>
    <property type="evidence" value="ECO:0007669"/>
    <property type="project" value="UniProtKB-KW"/>
</dbReference>
<dbReference type="EC" id="2.7.1.170" evidence="1"/>
<comment type="pathway">
    <text evidence="1">Amino-sugar metabolism; 1,6-anhydro-N-acetylmuramate degradation.</text>
</comment>
<comment type="caution">
    <text evidence="2">The sequence shown here is derived from an EMBL/GenBank/DDBJ whole genome shotgun (WGS) entry which is preliminary data.</text>
</comment>
<comment type="similarity">
    <text evidence="1">Belongs to the anhydro-N-acetylmuramic acid kinase family.</text>
</comment>
<feature type="binding site" evidence="1">
    <location>
        <begin position="24"/>
        <end position="31"/>
    </location>
    <ligand>
        <name>ATP</name>
        <dbReference type="ChEBI" id="CHEBI:30616"/>
    </ligand>
</feature>
<keyword evidence="1" id="KW-0067">ATP-binding</keyword>
<dbReference type="PANTHER" id="PTHR30605">
    <property type="entry name" value="ANHYDRO-N-ACETYLMURAMIC ACID KINASE"/>
    <property type="match status" value="1"/>
</dbReference>
<reference evidence="3" key="1">
    <citation type="journal article" date="2019" name="Int. J. Syst. Evol. Microbiol.">
        <title>The Global Catalogue of Microorganisms (GCM) 10K type strain sequencing project: providing services to taxonomists for standard genome sequencing and annotation.</title>
        <authorList>
            <consortium name="The Broad Institute Genomics Platform"/>
            <consortium name="The Broad Institute Genome Sequencing Center for Infectious Disease"/>
            <person name="Wu L."/>
            <person name="Ma J."/>
        </authorList>
    </citation>
    <scope>NUCLEOTIDE SEQUENCE [LARGE SCALE GENOMIC DNA]</scope>
    <source>
        <strain evidence="3">VKM B-3159</strain>
    </source>
</reference>
<evidence type="ECO:0000256" key="1">
    <source>
        <dbReference type="HAMAP-Rule" id="MF_01270"/>
    </source>
</evidence>
<evidence type="ECO:0000313" key="3">
    <source>
        <dbReference type="Proteomes" id="UP001225906"/>
    </source>
</evidence>
<evidence type="ECO:0000313" key="2">
    <source>
        <dbReference type="EMBL" id="MDP8566484.1"/>
    </source>
</evidence>
<keyword evidence="3" id="KW-1185">Reference proteome</keyword>
<comment type="function">
    <text evidence="1">Catalyzes the specific phosphorylation of 1,6-anhydro-N-acetylmuramic acid (anhMurNAc) with the simultaneous cleavage of the 1,6-anhydro ring, generating MurNAc-6-P. Is required for the utilization of anhMurNAc either imported from the medium or derived from its own cell wall murein, and thus plays a role in cell wall recycling.</text>
</comment>
<organism evidence="2 3">
    <name type="scientific">Methylophilus aquaticus</name>
    <dbReference type="NCBI Taxonomy" id="1971610"/>
    <lineage>
        <taxon>Bacteria</taxon>
        <taxon>Pseudomonadati</taxon>
        <taxon>Pseudomonadota</taxon>
        <taxon>Betaproteobacteria</taxon>
        <taxon>Nitrosomonadales</taxon>
        <taxon>Methylophilaceae</taxon>
        <taxon>Methylophilus</taxon>
    </lineage>
</organism>
<name>A0ABT9JPT0_9PROT</name>
<dbReference type="SUPFAM" id="SSF53067">
    <property type="entry name" value="Actin-like ATPase domain"/>
    <property type="match status" value="1"/>
</dbReference>
<protein>
    <recommendedName>
        <fullName evidence="1">Anhydro-N-acetylmuramic acid kinase</fullName>
        <ecNumber evidence="1">2.7.1.170</ecNumber>
    </recommendedName>
    <alternativeName>
        <fullName evidence="1">AnhMurNAc kinase</fullName>
    </alternativeName>
</protein>